<dbReference type="InterPro" id="IPR000719">
    <property type="entry name" value="Prot_kinase_dom"/>
</dbReference>
<feature type="binding site" evidence="7">
    <location>
        <position position="68"/>
    </location>
    <ligand>
        <name>ATP</name>
        <dbReference type="ChEBI" id="CHEBI:30616"/>
    </ligand>
</feature>
<evidence type="ECO:0000259" key="10">
    <source>
        <dbReference type="PROSITE" id="PS50011"/>
    </source>
</evidence>
<keyword evidence="12" id="KW-1185">Reference proteome</keyword>
<dbReference type="SMART" id="SM00220">
    <property type="entry name" value="S_TKc"/>
    <property type="match status" value="1"/>
</dbReference>
<feature type="region of interest" description="Disordered" evidence="9">
    <location>
        <begin position="452"/>
        <end position="474"/>
    </location>
</feature>
<keyword evidence="4 7" id="KW-0547">Nucleotide-binding</keyword>
<dbReference type="InterPro" id="IPR008271">
    <property type="entry name" value="Ser/Thr_kinase_AS"/>
</dbReference>
<evidence type="ECO:0000256" key="3">
    <source>
        <dbReference type="ARBA" id="ARBA00022679"/>
    </source>
</evidence>
<evidence type="ECO:0000256" key="7">
    <source>
        <dbReference type="PROSITE-ProRule" id="PRU10141"/>
    </source>
</evidence>
<dbReference type="GO" id="GO:0005524">
    <property type="term" value="F:ATP binding"/>
    <property type="evidence" value="ECO:0007669"/>
    <property type="project" value="UniProtKB-UniRule"/>
</dbReference>
<feature type="coiled-coil region" evidence="8">
    <location>
        <begin position="1133"/>
        <end position="1163"/>
    </location>
</feature>
<reference evidence="11 12" key="1">
    <citation type="submission" date="2015-01" db="EMBL/GenBank/DDBJ databases">
        <title>Evolution of Trichinella species and genotypes.</title>
        <authorList>
            <person name="Korhonen P.K."/>
            <person name="Edoardo P."/>
            <person name="Giuseppe L.R."/>
            <person name="Gasser R.B."/>
        </authorList>
    </citation>
    <scope>NUCLEOTIDE SEQUENCE [LARGE SCALE GENOMIC DNA]</scope>
    <source>
        <strain evidence="11">ISS417</strain>
    </source>
</reference>
<dbReference type="PROSITE" id="PS00107">
    <property type="entry name" value="PROTEIN_KINASE_ATP"/>
    <property type="match status" value="1"/>
</dbReference>
<dbReference type="InterPro" id="IPR022165">
    <property type="entry name" value="PKK"/>
</dbReference>
<keyword evidence="5 11" id="KW-0418">Kinase</keyword>
<evidence type="ECO:0000256" key="2">
    <source>
        <dbReference type="ARBA" id="ARBA00022553"/>
    </source>
</evidence>
<dbReference type="FunFam" id="1.10.510.10:FF:001298">
    <property type="entry name" value="STE20-like kinase"/>
    <property type="match status" value="1"/>
</dbReference>
<dbReference type="Proteomes" id="UP000055048">
    <property type="component" value="Unassembled WGS sequence"/>
</dbReference>
<protein>
    <submittedName>
        <fullName evidence="11">Serine/threonine-protein kinase 10</fullName>
    </submittedName>
</protein>
<dbReference type="OrthoDB" id="10027016at2759"/>
<dbReference type="STRING" id="144512.A0A0V0UGT0"/>
<evidence type="ECO:0000256" key="9">
    <source>
        <dbReference type="SAM" id="MobiDB-lite"/>
    </source>
</evidence>
<dbReference type="EMBL" id="JYDJ01000008">
    <property type="protein sequence ID" value="KRX50280.1"/>
    <property type="molecule type" value="Genomic_DNA"/>
</dbReference>
<feature type="region of interest" description="Disordered" evidence="9">
    <location>
        <begin position="721"/>
        <end position="754"/>
    </location>
</feature>
<name>A0A0V0UGT0_9BILA</name>
<keyword evidence="3" id="KW-0808">Transferase</keyword>
<keyword evidence="8" id="KW-0175">Coiled coil</keyword>
<evidence type="ECO:0000256" key="6">
    <source>
        <dbReference type="ARBA" id="ARBA00022840"/>
    </source>
</evidence>
<keyword evidence="6 7" id="KW-0067">ATP-binding</keyword>
<evidence type="ECO:0000256" key="5">
    <source>
        <dbReference type="ARBA" id="ARBA00022777"/>
    </source>
</evidence>
<sequence length="1325" mass="151382">MPFFDKFKNLFRSNGYHAECRQSSAYQHIRRDVDPRTVWEIVGELGDGAFGKVQRAQHVLSKLQSAAKVIETRTEEEIEDYLIEIEILTQCRHKNVVGLYEVYFYEQCLWLMLEFCSGGAVDSIMVELEKPLNESQIRYICHEICEGLQFLHNCFVIHRDLKAGNVLLTSEGGVKLADFGVSAKNKDAMQRRDSFIGTPYWMAPEVMMCETFKEQPYSCKCDIWSLGITLIEFAEMDPPYHEMSPMRVLIKIQKSEPPGLAQPKKWSGEFHNFLSRCLVKNQSERASADELLQHSFIKNHNDPKPVLQLLHELKADVIAEEVEEIVEEEARYPKWAQYGISWFNSSTFTDAGQFRGMSLIFVFFSFFFSTALHIDRRALAIVENSGSSKIIASQDAAKPNKPTERGSGNLHTKTAAIEAAENSSNVQEANEILDDLYASLTNEELKRGSDIVFQGDNNSDEQQQQQQQQQPVVPYKEKAVDVIGEEIISNDNQKLTKSASSILRVEVRPAVNDEYVAGQSMNDDVKAETKRSQRFVKQNSEGSRHVDESSVIKSDHCRLKMDASSAQRRCRLAHETRSLDRVGSFDLAEPSCKDEGIFDHSTADEKRKHYFTSSPRGGSGEEEGQFFSCSAFAGVEQTGVVESGRTTTSGDDASPAAEKKSDRAIYADGVQNLTVGIRSTQLTSKGTADAFCPIFEQAAATDVTVVDNKAWPRLASATWAACDEPPPEPPVDYDNVSPLNSGSGSQLLSTSSSSSIEASSQSVLRLAASAPPAATTAAANDDDHSYGSTVPGTSVHSPKFENSASQSGGGSGSFSDSGGAFSHHHHHHHHSSDHSVQSDTLVARKSSDQLQPVAKTEVGEFTSAANGGSAVMMRRNAHRRTVTKKTRVFVVDGIQVTSTTYHVMADEDANLYKVKEDFRLRKVELQELRRLQKEEVRQFQELETRGNVAREQQARKSEQDTQTLLRQYENDIENLTRYQKKQLEDAERVQEEDTKMAMKRLKLEEEREVKLFRESLRQEHRLLKQEMDILPKADRKEIYKQRKEFLELQQLEREKQFMDRIQATNTLTLNRLEDSHRQKIALLERQFLQQKHHLLRAREAALWDLEERQLHEKHQLAKNQMKEVFFLQRSQMLMRHQKELEHVKKLNQRKEDDMIRAQAAERKRLPKILRSETKTRTLMFRESLKIRMLNSPEIAAKLREFEERERMRMSQELKKQELKHRKRLELLKAENETTLKELEQLQNEKRKMLLEHENLRLKHFDEEYANEIKNWKCNLKPRKQKLEEKFSIELAEQEQFYQNSVPASPLLSSNYVSASLFSGSNAMPY</sequence>
<comment type="caution">
    <text evidence="11">The sequence shown here is derived from an EMBL/GenBank/DDBJ whole genome shotgun (WGS) entry which is preliminary data.</text>
</comment>
<feature type="compositionally biased region" description="Low complexity" evidence="9">
    <location>
        <begin position="737"/>
        <end position="754"/>
    </location>
</feature>
<organism evidence="11 12">
    <name type="scientific">Trichinella murrelli</name>
    <dbReference type="NCBI Taxonomy" id="144512"/>
    <lineage>
        <taxon>Eukaryota</taxon>
        <taxon>Metazoa</taxon>
        <taxon>Ecdysozoa</taxon>
        <taxon>Nematoda</taxon>
        <taxon>Enoplea</taxon>
        <taxon>Dorylaimia</taxon>
        <taxon>Trichinellida</taxon>
        <taxon>Trichinellidae</taxon>
        <taxon>Trichinella</taxon>
    </lineage>
</organism>
<dbReference type="PANTHER" id="PTHR46538:SF3">
    <property type="entry name" value="PROTEIN KINASE DOMAIN-CONTAINING PROTEIN"/>
    <property type="match status" value="1"/>
</dbReference>
<evidence type="ECO:0000256" key="8">
    <source>
        <dbReference type="SAM" id="Coils"/>
    </source>
</evidence>
<accession>A0A0V0UGT0</accession>
<feature type="domain" description="Protein kinase" evidence="10">
    <location>
        <begin position="39"/>
        <end position="297"/>
    </location>
</feature>
<dbReference type="Pfam" id="PF12474">
    <property type="entry name" value="PKK"/>
    <property type="match status" value="2"/>
</dbReference>
<dbReference type="PANTHER" id="PTHR46538">
    <property type="entry name" value="PROTEIN KINASE DOMAIN-CONTAINING PROTEIN"/>
    <property type="match status" value="1"/>
</dbReference>
<feature type="coiled-coil region" evidence="8">
    <location>
        <begin position="922"/>
        <end position="992"/>
    </location>
</feature>
<dbReference type="PROSITE" id="PS50011">
    <property type="entry name" value="PROTEIN_KINASE_DOM"/>
    <property type="match status" value="1"/>
</dbReference>
<feature type="compositionally biased region" description="Basic residues" evidence="9">
    <location>
        <begin position="822"/>
        <end position="831"/>
    </location>
</feature>
<dbReference type="Gene3D" id="1.10.510.10">
    <property type="entry name" value="Transferase(Phosphotransferase) domain 1"/>
    <property type="match status" value="1"/>
</dbReference>
<dbReference type="InterPro" id="IPR011009">
    <property type="entry name" value="Kinase-like_dom_sf"/>
</dbReference>
<feature type="coiled-coil region" evidence="8">
    <location>
        <begin position="1199"/>
        <end position="1258"/>
    </location>
</feature>
<feature type="region of interest" description="Disordered" evidence="9">
    <location>
        <begin position="774"/>
        <end position="840"/>
    </location>
</feature>
<dbReference type="SUPFAM" id="SSF56112">
    <property type="entry name" value="Protein kinase-like (PK-like)"/>
    <property type="match status" value="1"/>
</dbReference>
<dbReference type="GO" id="GO:0004674">
    <property type="term" value="F:protein serine/threonine kinase activity"/>
    <property type="evidence" value="ECO:0007669"/>
    <property type="project" value="UniProtKB-KW"/>
</dbReference>
<keyword evidence="1" id="KW-0723">Serine/threonine-protein kinase</keyword>
<feature type="compositionally biased region" description="Polar residues" evidence="9">
    <location>
        <begin position="786"/>
        <end position="802"/>
    </location>
</feature>
<feature type="region of interest" description="Disordered" evidence="9">
    <location>
        <begin position="641"/>
        <end position="660"/>
    </location>
</feature>
<evidence type="ECO:0000256" key="4">
    <source>
        <dbReference type="ARBA" id="ARBA00022741"/>
    </source>
</evidence>
<dbReference type="PROSITE" id="PS00108">
    <property type="entry name" value="PROTEIN_KINASE_ST"/>
    <property type="match status" value="1"/>
</dbReference>
<gene>
    <name evidence="11" type="primary">stk10</name>
    <name evidence="11" type="ORF">T05_12907</name>
</gene>
<dbReference type="Gene3D" id="3.30.200.20">
    <property type="entry name" value="Phosphorylase Kinase, domain 1"/>
    <property type="match status" value="1"/>
</dbReference>
<dbReference type="InterPro" id="IPR017441">
    <property type="entry name" value="Protein_kinase_ATP_BS"/>
</dbReference>
<evidence type="ECO:0000313" key="11">
    <source>
        <dbReference type="EMBL" id="KRX50280.1"/>
    </source>
</evidence>
<dbReference type="Pfam" id="PF00069">
    <property type="entry name" value="Pkinase"/>
    <property type="match status" value="1"/>
</dbReference>
<dbReference type="InterPro" id="IPR051585">
    <property type="entry name" value="STE20_Ser/Thr_Kinases"/>
</dbReference>
<evidence type="ECO:0000313" key="12">
    <source>
        <dbReference type="Proteomes" id="UP000055048"/>
    </source>
</evidence>
<keyword evidence="2" id="KW-0597">Phosphoprotein</keyword>
<evidence type="ECO:0000256" key="1">
    <source>
        <dbReference type="ARBA" id="ARBA00022527"/>
    </source>
</evidence>
<proteinExistence type="predicted"/>